<evidence type="ECO:0000256" key="3">
    <source>
        <dbReference type="ARBA" id="ARBA00022475"/>
    </source>
</evidence>
<name>A0A345P551_9GAMM</name>
<gene>
    <name evidence="9" type="ORF">HYN46_05925</name>
</gene>
<dbReference type="InterPro" id="IPR051125">
    <property type="entry name" value="ABC-4/HrtB_transporter"/>
</dbReference>
<evidence type="ECO:0000256" key="4">
    <source>
        <dbReference type="ARBA" id="ARBA00022692"/>
    </source>
</evidence>
<evidence type="ECO:0000256" key="6">
    <source>
        <dbReference type="ARBA" id="ARBA00023136"/>
    </source>
</evidence>
<keyword evidence="6 7" id="KW-0472">Membrane</keyword>
<dbReference type="Proteomes" id="UP000253940">
    <property type="component" value="Chromosome"/>
</dbReference>
<keyword evidence="5 7" id="KW-1133">Transmembrane helix</keyword>
<protein>
    <submittedName>
        <fullName evidence="9">ABC transporter permease</fullName>
    </submittedName>
</protein>
<dbReference type="Pfam" id="PF02687">
    <property type="entry name" value="FtsX"/>
    <property type="match status" value="1"/>
</dbReference>
<proteinExistence type="predicted"/>
<feature type="transmembrane region" description="Helical" evidence="7">
    <location>
        <begin position="338"/>
        <end position="363"/>
    </location>
</feature>
<sequence>MVALARKTLFREWSRFVPAILAIGFAGVLLVMQAALVLGIFGSAAIYVNASSADIWVGYPGTQSVSLGRSINRDIEMLLRMDTEISQVEPVFWVDGDWRAAQGQGGVSIYLTGINAQSNGMMFDHILPPDLRQRLLEPNAVIVDRADIDTLGVVVGDDAWIDGKKVHVVATIAGLRALGGVNVIASEQTAQMLNNSGTTYLIARVLHQDQIAPVIQRLSDHATFGPYELWSAEDFAWRSQRYWMLDTGAGAAVLFLAAIVFLVGAVIASQALTAVVVSSAREYATLNALGAGINALRRVVLAQAAWIGGFGMIVGGVISAVLLVTAQQFDVPIGMTPLVAVVCIGLVLGLALVSGLIAMSGLLRADPAILMR</sequence>
<keyword evidence="3" id="KW-1003">Cell membrane</keyword>
<keyword evidence="10" id="KW-1185">Reference proteome</keyword>
<evidence type="ECO:0000256" key="7">
    <source>
        <dbReference type="SAM" id="Phobius"/>
    </source>
</evidence>
<keyword evidence="2" id="KW-0813">Transport</keyword>
<keyword evidence="4 7" id="KW-0812">Transmembrane</keyword>
<dbReference type="RefSeq" id="WP_114898520.1">
    <property type="nucleotide sequence ID" value="NZ_CP031222.1"/>
</dbReference>
<dbReference type="GO" id="GO:0005886">
    <property type="term" value="C:plasma membrane"/>
    <property type="evidence" value="ECO:0007669"/>
    <property type="project" value="UniProtKB-SubCell"/>
</dbReference>
<dbReference type="KEGG" id="mbah:HYN46_05925"/>
<reference evidence="9" key="1">
    <citation type="submission" date="2018-07" db="EMBL/GenBank/DDBJ databases">
        <title>Genome sequencing of Moraxellaceae gen. HYN0046.</title>
        <authorList>
            <person name="Kim M."/>
            <person name="Yi H."/>
        </authorList>
    </citation>
    <scope>NUCLEOTIDE SEQUENCE [LARGE SCALE GENOMIC DNA]</scope>
    <source>
        <strain evidence="9">HYN0046</strain>
    </source>
</reference>
<dbReference type="AlphaFoldDB" id="A0A345P551"/>
<evidence type="ECO:0000256" key="2">
    <source>
        <dbReference type="ARBA" id="ARBA00022448"/>
    </source>
</evidence>
<dbReference type="PANTHER" id="PTHR43738">
    <property type="entry name" value="ABC TRANSPORTER, MEMBRANE PROTEIN"/>
    <property type="match status" value="1"/>
</dbReference>
<feature type="transmembrane region" description="Helical" evidence="7">
    <location>
        <begin position="304"/>
        <end position="326"/>
    </location>
</feature>
<evidence type="ECO:0000256" key="5">
    <source>
        <dbReference type="ARBA" id="ARBA00022989"/>
    </source>
</evidence>
<evidence type="ECO:0000313" key="9">
    <source>
        <dbReference type="EMBL" id="AXI02410.1"/>
    </source>
</evidence>
<dbReference type="InterPro" id="IPR003838">
    <property type="entry name" value="ABC3_permease_C"/>
</dbReference>
<dbReference type="EMBL" id="CP031222">
    <property type="protein sequence ID" value="AXI02410.1"/>
    <property type="molecule type" value="Genomic_DNA"/>
</dbReference>
<accession>A0A345P551</accession>
<comment type="subcellular location">
    <subcellularLocation>
        <location evidence="1">Cell membrane</location>
        <topology evidence="1">Multi-pass membrane protein</topology>
    </subcellularLocation>
</comment>
<evidence type="ECO:0000256" key="1">
    <source>
        <dbReference type="ARBA" id="ARBA00004651"/>
    </source>
</evidence>
<feature type="transmembrane region" description="Helical" evidence="7">
    <location>
        <begin position="248"/>
        <end position="268"/>
    </location>
</feature>
<feature type="domain" description="ABC3 transporter permease C-terminal" evidence="8">
    <location>
        <begin position="255"/>
        <end position="367"/>
    </location>
</feature>
<dbReference type="OrthoDB" id="7298150at2"/>
<organism evidence="9 10">
    <name type="scientific">Aquirhabdus parva</name>
    <dbReference type="NCBI Taxonomy" id="2283318"/>
    <lineage>
        <taxon>Bacteria</taxon>
        <taxon>Pseudomonadati</taxon>
        <taxon>Pseudomonadota</taxon>
        <taxon>Gammaproteobacteria</taxon>
        <taxon>Moraxellales</taxon>
        <taxon>Moraxellaceae</taxon>
        <taxon>Aquirhabdus</taxon>
    </lineage>
</organism>
<feature type="transmembrane region" description="Helical" evidence="7">
    <location>
        <begin position="20"/>
        <end position="48"/>
    </location>
</feature>
<evidence type="ECO:0000259" key="8">
    <source>
        <dbReference type="Pfam" id="PF02687"/>
    </source>
</evidence>
<evidence type="ECO:0000313" key="10">
    <source>
        <dbReference type="Proteomes" id="UP000253940"/>
    </source>
</evidence>
<dbReference type="PANTHER" id="PTHR43738:SF1">
    <property type="entry name" value="HEMIN TRANSPORT SYSTEM PERMEASE PROTEIN HRTB-RELATED"/>
    <property type="match status" value="1"/>
</dbReference>